<organism evidence="8 9">
    <name type="scientific">Basidiobolus meristosporus CBS 931.73</name>
    <dbReference type="NCBI Taxonomy" id="1314790"/>
    <lineage>
        <taxon>Eukaryota</taxon>
        <taxon>Fungi</taxon>
        <taxon>Fungi incertae sedis</taxon>
        <taxon>Zoopagomycota</taxon>
        <taxon>Entomophthoromycotina</taxon>
        <taxon>Basidiobolomycetes</taxon>
        <taxon>Basidiobolales</taxon>
        <taxon>Basidiobolaceae</taxon>
        <taxon>Basidiobolus</taxon>
    </lineage>
</organism>
<dbReference type="Pfam" id="PF01546">
    <property type="entry name" value="Peptidase_M20"/>
    <property type="match status" value="1"/>
</dbReference>
<comment type="cofactor">
    <cofactor evidence="1">
        <name>Zn(2+)</name>
        <dbReference type="ChEBI" id="CHEBI:29105"/>
    </cofactor>
</comment>
<evidence type="ECO:0000259" key="7">
    <source>
        <dbReference type="Pfam" id="PF07687"/>
    </source>
</evidence>
<comment type="similarity">
    <text evidence="2">Belongs to the peptidase M20A family.</text>
</comment>
<evidence type="ECO:0000256" key="4">
    <source>
        <dbReference type="ARBA" id="ARBA00022801"/>
    </source>
</evidence>
<dbReference type="InterPro" id="IPR036264">
    <property type="entry name" value="Bact_exopeptidase_dim_dom"/>
</dbReference>
<evidence type="ECO:0000256" key="1">
    <source>
        <dbReference type="ARBA" id="ARBA00001947"/>
    </source>
</evidence>
<evidence type="ECO:0000256" key="6">
    <source>
        <dbReference type="SAM" id="SignalP"/>
    </source>
</evidence>
<dbReference type="SUPFAM" id="SSF55031">
    <property type="entry name" value="Bacterial exopeptidase dimerisation domain"/>
    <property type="match status" value="1"/>
</dbReference>
<dbReference type="Gene3D" id="3.40.630.10">
    <property type="entry name" value="Zn peptidases"/>
    <property type="match status" value="2"/>
</dbReference>
<dbReference type="Gene3D" id="3.30.70.360">
    <property type="match status" value="1"/>
</dbReference>
<evidence type="ECO:0000256" key="5">
    <source>
        <dbReference type="ARBA" id="ARBA00022833"/>
    </source>
</evidence>
<evidence type="ECO:0000313" key="8">
    <source>
        <dbReference type="EMBL" id="ORY05771.1"/>
    </source>
</evidence>
<dbReference type="InterPro" id="IPR011650">
    <property type="entry name" value="Peptidase_M20_dimer"/>
</dbReference>
<dbReference type="AlphaFoldDB" id="A0A1Y1Z690"/>
<dbReference type="GO" id="GO:0016787">
    <property type="term" value="F:hydrolase activity"/>
    <property type="evidence" value="ECO:0007669"/>
    <property type="project" value="UniProtKB-KW"/>
</dbReference>
<dbReference type="PANTHER" id="PTHR43808">
    <property type="entry name" value="ACETYLORNITHINE DEACETYLASE"/>
    <property type="match status" value="1"/>
</dbReference>
<dbReference type="Pfam" id="PF07687">
    <property type="entry name" value="M20_dimer"/>
    <property type="match status" value="1"/>
</dbReference>
<evidence type="ECO:0000256" key="3">
    <source>
        <dbReference type="ARBA" id="ARBA00022723"/>
    </source>
</evidence>
<name>A0A1Y1Z690_9FUNG</name>
<accession>A0A1Y1Z690</accession>
<dbReference type="STRING" id="1314790.A0A1Y1Z690"/>
<gene>
    <name evidence="8" type="ORF">K493DRAFT_310854</name>
</gene>
<dbReference type="InParanoid" id="A0A1Y1Z690"/>
<keyword evidence="5" id="KW-0862">Zinc</keyword>
<feature type="domain" description="Peptidase M20 dimerisation" evidence="7">
    <location>
        <begin position="171"/>
        <end position="236"/>
    </location>
</feature>
<keyword evidence="4" id="KW-0378">Hydrolase</keyword>
<feature type="signal peptide" evidence="6">
    <location>
        <begin position="1"/>
        <end position="20"/>
    </location>
</feature>
<reference evidence="8 9" key="1">
    <citation type="submission" date="2016-07" db="EMBL/GenBank/DDBJ databases">
        <title>Pervasive Adenine N6-methylation of Active Genes in Fungi.</title>
        <authorList>
            <consortium name="DOE Joint Genome Institute"/>
            <person name="Mondo S.J."/>
            <person name="Dannebaum R.O."/>
            <person name="Kuo R.C."/>
            <person name="Labutti K."/>
            <person name="Haridas S."/>
            <person name="Kuo A."/>
            <person name="Salamov A."/>
            <person name="Ahrendt S.R."/>
            <person name="Lipzen A."/>
            <person name="Sullivan W."/>
            <person name="Andreopoulos W.B."/>
            <person name="Clum A."/>
            <person name="Lindquist E."/>
            <person name="Daum C."/>
            <person name="Ramamoorthy G.K."/>
            <person name="Gryganskyi A."/>
            <person name="Culley D."/>
            <person name="Magnuson J.K."/>
            <person name="James T.Y."/>
            <person name="O'Malley M.A."/>
            <person name="Stajich J.E."/>
            <person name="Spatafora J.W."/>
            <person name="Visel A."/>
            <person name="Grigoriev I.V."/>
        </authorList>
    </citation>
    <scope>NUCLEOTIDE SEQUENCE [LARGE SCALE GENOMIC DNA]</scope>
    <source>
        <strain evidence="8 9">CBS 931.73</strain>
    </source>
</reference>
<dbReference type="InterPro" id="IPR002933">
    <property type="entry name" value="Peptidase_M20"/>
</dbReference>
<evidence type="ECO:0000313" key="9">
    <source>
        <dbReference type="Proteomes" id="UP000193498"/>
    </source>
</evidence>
<dbReference type="SUPFAM" id="SSF53187">
    <property type="entry name" value="Zn-dependent exopeptidases"/>
    <property type="match status" value="1"/>
</dbReference>
<keyword evidence="3" id="KW-0479">Metal-binding</keyword>
<dbReference type="PANTHER" id="PTHR43808:SF8">
    <property type="entry name" value="PEPTIDASE M20 DIMERISATION DOMAIN-CONTAINING PROTEIN"/>
    <property type="match status" value="1"/>
</dbReference>
<sequence length="351" mass="38302">MVKLFKSLICTLAILSSVHCRIDQEELFRLHEQLVSINSVTGNEAQVTDFLSEYLEDLGWSIETQTVSEGVNGKPRENIFAHLGNSNPAIVVSSHVDTVPPFLPYRVEGDKIFGRGACDAKSSVAAQIVAVEQLLLENPDLDIREVDISKLELAPSALIIGEPTENKLVLGHKGIMSFSIESQGIAAHSGYPELGRSAISQLLSAIISLNTIVFPAVDPILGADTINIGLVNGVATNTTFVWDTITKTIGSPQGIKLTLHNKYEPVKLSSIEGFDTSVAKFNTDFSRWKGPGKNYLLGPGTIQVAHKPEEYITKSELIDSVELYKKLIQKIHQELGTGSKPNFRSKIVEQL</sequence>
<protein>
    <submittedName>
        <fullName evidence="8">Zn-dependent exopeptidase</fullName>
    </submittedName>
</protein>
<dbReference type="Proteomes" id="UP000193498">
    <property type="component" value="Unassembled WGS sequence"/>
</dbReference>
<keyword evidence="9" id="KW-1185">Reference proteome</keyword>
<dbReference type="EMBL" id="MCFE01000022">
    <property type="protein sequence ID" value="ORY05771.1"/>
    <property type="molecule type" value="Genomic_DNA"/>
</dbReference>
<feature type="chain" id="PRO_5012937506" evidence="6">
    <location>
        <begin position="21"/>
        <end position="351"/>
    </location>
</feature>
<dbReference type="FunCoup" id="A0A1Y1Z690">
    <property type="interactions" value="196"/>
</dbReference>
<proteinExistence type="inferred from homology"/>
<dbReference type="GO" id="GO:0046872">
    <property type="term" value="F:metal ion binding"/>
    <property type="evidence" value="ECO:0007669"/>
    <property type="project" value="UniProtKB-KW"/>
</dbReference>
<keyword evidence="6" id="KW-0732">Signal</keyword>
<dbReference type="InterPro" id="IPR050072">
    <property type="entry name" value="Peptidase_M20A"/>
</dbReference>
<evidence type="ECO:0000256" key="2">
    <source>
        <dbReference type="ARBA" id="ARBA00006247"/>
    </source>
</evidence>
<comment type="caution">
    <text evidence="8">The sequence shown here is derived from an EMBL/GenBank/DDBJ whole genome shotgun (WGS) entry which is preliminary data.</text>
</comment>
<dbReference type="OrthoDB" id="3064516at2759"/>